<comment type="caution">
    <text evidence="1">The sequence shown here is derived from an EMBL/GenBank/DDBJ whole genome shotgun (WGS) entry which is preliminary data.</text>
</comment>
<sequence length="64" mass="7632">MSKSQPPTLPKHNVSEEVNEFIVTFAESMFCKALHVLEYYFRLRRSDHFERDRLAPILFFVLSI</sequence>
<dbReference type="AlphaFoldDB" id="A0A316E6P7"/>
<proteinExistence type="predicted"/>
<evidence type="ECO:0000313" key="2">
    <source>
        <dbReference type="Proteomes" id="UP000245667"/>
    </source>
</evidence>
<dbReference type="Proteomes" id="UP000245667">
    <property type="component" value="Unassembled WGS sequence"/>
</dbReference>
<reference evidence="1 2" key="1">
    <citation type="submission" date="2018-05" db="EMBL/GenBank/DDBJ databases">
        <title>Genomic Encyclopedia of Archaeal and Bacterial Type Strains, Phase II (KMG-II): from individual species to whole genera.</title>
        <authorList>
            <person name="Goeker M."/>
        </authorList>
    </citation>
    <scope>NUCLEOTIDE SEQUENCE [LARGE SCALE GENOMIC DNA]</scope>
    <source>
        <strain evidence="1 2">DSM 23514</strain>
    </source>
</reference>
<evidence type="ECO:0000313" key="1">
    <source>
        <dbReference type="EMBL" id="PWK26081.1"/>
    </source>
</evidence>
<accession>A0A316E6P7</accession>
<dbReference type="EMBL" id="QGGQ01000001">
    <property type="protein sequence ID" value="PWK26081.1"/>
    <property type="molecule type" value="Genomic_DNA"/>
</dbReference>
<organism evidence="1 2">
    <name type="scientific">Maribacter polysiphoniae</name>
    <dbReference type="NCBI Taxonomy" id="429344"/>
    <lineage>
        <taxon>Bacteria</taxon>
        <taxon>Pseudomonadati</taxon>
        <taxon>Bacteroidota</taxon>
        <taxon>Flavobacteriia</taxon>
        <taxon>Flavobacteriales</taxon>
        <taxon>Flavobacteriaceae</taxon>
        <taxon>Maribacter</taxon>
    </lineage>
</organism>
<name>A0A316E6P7_9FLAO</name>
<gene>
    <name evidence="1" type="ORF">LX92_00825</name>
</gene>
<protein>
    <submittedName>
        <fullName evidence="1">Uncharacterized protein</fullName>
    </submittedName>
</protein>